<accession>A0ABR6ELN4</accession>
<name>A0ABR6ELN4_9ACTN</name>
<dbReference type="Gene3D" id="3.40.50.150">
    <property type="entry name" value="Vaccinia Virus protein VP39"/>
    <property type="match status" value="1"/>
</dbReference>
<keyword evidence="7" id="KW-0808">Transferase</keyword>
<dbReference type="InterPro" id="IPR000682">
    <property type="entry name" value="PCMT"/>
</dbReference>
<evidence type="ECO:0000256" key="1">
    <source>
        <dbReference type="ARBA" id="ARBA00004496"/>
    </source>
</evidence>
<evidence type="ECO:0000256" key="2">
    <source>
        <dbReference type="ARBA" id="ARBA00005369"/>
    </source>
</evidence>
<evidence type="ECO:0000256" key="4">
    <source>
        <dbReference type="ARBA" id="ARBA00013346"/>
    </source>
</evidence>
<dbReference type="PANTHER" id="PTHR11579">
    <property type="entry name" value="PROTEIN-L-ISOASPARTATE O-METHYLTRANSFERASE"/>
    <property type="match status" value="1"/>
</dbReference>
<comment type="caution">
    <text evidence="12">The sequence shown here is derived from an EMBL/GenBank/DDBJ whole genome shotgun (WGS) entry which is preliminary data.</text>
</comment>
<comment type="subcellular location">
    <subcellularLocation>
        <location evidence="1">Cytoplasm</location>
    </subcellularLocation>
</comment>
<evidence type="ECO:0000256" key="7">
    <source>
        <dbReference type="ARBA" id="ARBA00022679"/>
    </source>
</evidence>
<evidence type="ECO:0000256" key="11">
    <source>
        <dbReference type="ARBA" id="ARBA00031350"/>
    </source>
</evidence>
<organism evidence="12 13">
    <name type="scientific">Streptomyces durbertensis</name>
    <dbReference type="NCBI Taxonomy" id="2448886"/>
    <lineage>
        <taxon>Bacteria</taxon>
        <taxon>Bacillati</taxon>
        <taxon>Actinomycetota</taxon>
        <taxon>Actinomycetes</taxon>
        <taxon>Kitasatosporales</taxon>
        <taxon>Streptomycetaceae</taxon>
        <taxon>Streptomyces</taxon>
    </lineage>
</organism>
<sequence length="371" mass="40616">MTAEWAAAFAAVPRSAFLPDLMWPHDMATGRCEAVRRKDAPEEWQRYADSDCPIVTQWDDGAHEGGEPGRSFSSSSSMPSLVLAMLADLDARPGQRVLEIGTGTGWNAALLAHRLGADNVASVEVDDVVASEAREALKRCGFPVTVVSGDGALGHAELAPYDRVVVTCGVRRIPFAWVEQTKPGGVVLSPWGTYYGPGEATVRLVVDEDGRSATGPFTRPVAFMRMRSQRLVRPPHGEYVTAAASEVAERSTTTVTEAELLGGGGFDAAVGFALGLRLRDVVHTPDQRRDGRRAVWFYGLTDRSWAVVDFRESRSEARVHQAGPRRLWDEVESAYRWWVAHGRPDHTRFGLTVLPTGTHAWLDDPAKAWQV</sequence>
<protein>
    <recommendedName>
        <fullName evidence="4">Protein-L-isoaspartate O-methyltransferase</fullName>
        <ecNumber evidence="3">2.1.1.77</ecNumber>
    </recommendedName>
    <alternativeName>
        <fullName evidence="11">L-isoaspartyl protein carboxyl methyltransferase</fullName>
    </alternativeName>
    <alternativeName>
        <fullName evidence="9">Protein L-isoaspartyl methyltransferase</fullName>
    </alternativeName>
    <alternativeName>
        <fullName evidence="10">Protein-beta-aspartate methyltransferase</fullName>
    </alternativeName>
</protein>
<dbReference type="SUPFAM" id="SSF53335">
    <property type="entry name" value="S-adenosyl-L-methionine-dependent methyltransferases"/>
    <property type="match status" value="1"/>
</dbReference>
<keyword evidence="6 12" id="KW-0489">Methyltransferase</keyword>
<dbReference type="InterPro" id="IPR029063">
    <property type="entry name" value="SAM-dependent_MTases_sf"/>
</dbReference>
<dbReference type="GO" id="GO:0008168">
    <property type="term" value="F:methyltransferase activity"/>
    <property type="evidence" value="ECO:0007669"/>
    <property type="project" value="UniProtKB-KW"/>
</dbReference>
<proteinExistence type="inferred from homology"/>
<evidence type="ECO:0000256" key="5">
    <source>
        <dbReference type="ARBA" id="ARBA00022490"/>
    </source>
</evidence>
<reference evidence="13" key="1">
    <citation type="journal article" date="2020" name="Syst. Appl. Microbiol.">
        <title>Streptomyces alkaliterrae sp. nov., isolated from an alkaline soil, and emended descriptions of Streptomyces alkaliphilus, Streptomyces calidiresistens and Streptomyces durbertensis.</title>
        <authorList>
            <person name="Swiecimska M."/>
            <person name="Golinska P."/>
            <person name="Nouioui I."/>
            <person name="Wypij M."/>
            <person name="Rai M."/>
            <person name="Sangal V."/>
            <person name="Goodfellow M."/>
        </authorList>
    </citation>
    <scope>NUCLEOTIDE SEQUENCE [LARGE SCALE GENOMIC DNA]</scope>
    <source>
        <strain evidence="13">DSM 104538</strain>
    </source>
</reference>
<evidence type="ECO:0000313" key="12">
    <source>
        <dbReference type="EMBL" id="MBB1246222.1"/>
    </source>
</evidence>
<dbReference type="EMBL" id="WMLF01000434">
    <property type="protein sequence ID" value="MBB1246222.1"/>
    <property type="molecule type" value="Genomic_DNA"/>
</dbReference>
<keyword evidence="13" id="KW-1185">Reference proteome</keyword>
<keyword evidence="8" id="KW-0949">S-adenosyl-L-methionine</keyword>
<dbReference type="CDD" id="cd02440">
    <property type="entry name" value="AdoMet_MTases"/>
    <property type="match status" value="1"/>
</dbReference>
<keyword evidence="5" id="KW-0963">Cytoplasm</keyword>
<evidence type="ECO:0000256" key="6">
    <source>
        <dbReference type="ARBA" id="ARBA00022603"/>
    </source>
</evidence>
<dbReference type="Pfam" id="PF01135">
    <property type="entry name" value="PCMT"/>
    <property type="match status" value="1"/>
</dbReference>
<gene>
    <name evidence="12" type="ORF">GL263_22080</name>
</gene>
<dbReference type="GO" id="GO:0032259">
    <property type="term" value="P:methylation"/>
    <property type="evidence" value="ECO:0007669"/>
    <property type="project" value="UniProtKB-KW"/>
</dbReference>
<evidence type="ECO:0000256" key="8">
    <source>
        <dbReference type="ARBA" id="ARBA00022691"/>
    </source>
</evidence>
<dbReference type="PANTHER" id="PTHR11579:SF0">
    <property type="entry name" value="PROTEIN-L-ISOASPARTATE(D-ASPARTATE) O-METHYLTRANSFERASE"/>
    <property type="match status" value="1"/>
</dbReference>
<dbReference type="Proteomes" id="UP000766698">
    <property type="component" value="Unassembled WGS sequence"/>
</dbReference>
<comment type="similarity">
    <text evidence="2">Belongs to the methyltransferase superfamily. L-isoaspartyl/D-aspartyl protein methyltransferase family.</text>
</comment>
<evidence type="ECO:0000256" key="10">
    <source>
        <dbReference type="ARBA" id="ARBA00031323"/>
    </source>
</evidence>
<evidence type="ECO:0000313" key="13">
    <source>
        <dbReference type="Proteomes" id="UP000766698"/>
    </source>
</evidence>
<evidence type="ECO:0000256" key="3">
    <source>
        <dbReference type="ARBA" id="ARBA00011890"/>
    </source>
</evidence>
<evidence type="ECO:0000256" key="9">
    <source>
        <dbReference type="ARBA" id="ARBA00030757"/>
    </source>
</evidence>
<dbReference type="EC" id="2.1.1.77" evidence="3"/>